<comment type="similarity">
    <text evidence="1 4">Belongs to the D-isomer specific 2-hydroxyacid dehydrogenase family.</text>
</comment>
<sequence length="338" mass="35625">MPVCLITQPIHPIGAERMRAAGIEVRHGTATNEAERIAEVRDVDAVIVREGLSAAAIDAAPRLAVISNHGTGTDKIAVAHAHARGIPVVSTPAANVRAVAEHAMMLMLAVARGTVVADAATRRSDWQHRYQVPMHSLSGKTLGIVGFGRTGQIVARMASAGFGMQVVVWSPRVDDAEVEALGARRVDTLHTLLAISDVVSLHRPLRADTRHTIDAAALAAMQPGAILVNTSRGGLIDEPALVDALRAGKLFGAGLDVFEREPLPVASPLAALANVVLSPHQAGSTQEALADTARQCADQIIDVLAGRQPDHMLDPSVWVSRRHTGAHRATNEQAEAQA</sequence>
<evidence type="ECO:0000256" key="2">
    <source>
        <dbReference type="ARBA" id="ARBA00023002"/>
    </source>
</evidence>
<organism evidence="7 8">
    <name type="scientific">Cupriavidus pauculus</name>
    <dbReference type="NCBI Taxonomy" id="82633"/>
    <lineage>
        <taxon>Bacteria</taxon>
        <taxon>Pseudomonadati</taxon>
        <taxon>Pseudomonadota</taxon>
        <taxon>Betaproteobacteria</taxon>
        <taxon>Burkholderiales</taxon>
        <taxon>Burkholderiaceae</taxon>
        <taxon>Cupriavidus</taxon>
    </lineage>
</organism>
<dbReference type="SUPFAM" id="SSF52283">
    <property type="entry name" value="Formate/glycerate dehydrogenase catalytic domain-like"/>
    <property type="match status" value="1"/>
</dbReference>
<evidence type="ECO:0000259" key="6">
    <source>
        <dbReference type="Pfam" id="PF02826"/>
    </source>
</evidence>
<dbReference type="Pfam" id="PF02826">
    <property type="entry name" value="2-Hacid_dh_C"/>
    <property type="match status" value="1"/>
</dbReference>
<keyword evidence="2 4" id="KW-0560">Oxidoreductase</keyword>
<evidence type="ECO:0000313" key="7">
    <source>
        <dbReference type="EMBL" id="QET06416.1"/>
    </source>
</evidence>
<dbReference type="Gene3D" id="3.40.50.720">
    <property type="entry name" value="NAD(P)-binding Rossmann-like Domain"/>
    <property type="match status" value="2"/>
</dbReference>
<evidence type="ECO:0000313" key="8">
    <source>
        <dbReference type="Proteomes" id="UP000322822"/>
    </source>
</evidence>
<dbReference type="InterPro" id="IPR006140">
    <property type="entry name" value="D-isomer_DH_NAD-bd"/>
</dbReference>
<dbReference type="GO" id="GO:0016616">
    <property type="term" value="F:oxidoreductase activity, acting on the CH-OH group of donors, NAD or NADP as acceptor"/>
    <property type="evidence" value="ECO:0007669"/>
    <property type="project" value="InterPro"/>
</dbReference>
<dbReference type="InterPro" id="IPR029753">
    <property type="entry name" value="D-isomer_DH_CS"/>
</dbReference>
<dbReference type="InterPro" id="IPR050857">
    <property type="entry name" value="D-2-hydroxyacid_DH"/>
</dbReference>
<proteinExistence type="inferred from homology"/>
<dbReference type="InterPro" id="IPR036291">
    <property type="entry name" value="NAD(P)-bd_dom_sf"/>
</dbReference>
<evidence type="ECO:0000256" key="3">
    <source>
        <dbReference type="ARBA" id="ARBA00023027"/>
    </source>
</evidence>
<name>A0A5P2HEF1_9BURK</name>
<keyword evidence="3" id="KW-0520">NAD</keyword>
<feature type="domain" description="D-isomer specific 2-hydroxyacid dehydrogenase catalytic" evidence="5">
    <location>
        <begin position="5"/>
        <end position="311"/>
    </location>
</feature>
<dbReference type="CDD" id="cd12173">
    <property type="entry name" value="PGDH_4"/>
    <property type="match status" value="1"/>
</dbReference>
<accession>A0A5P2HEF1</accession>
<reference evidence="7 8" key="1">
    <citation type="submission" date="2019-09" db="EMBL/GenBank/DDBJ databases">
        <title>FDA dAtabase for Regulatory Grade micrObial Sequences (FDA-ARGOS): Supporting development and validation of Infectious Disease Dx tests.</title>
        <authorList>
            <person name="Sciortino C."/>
            <person name="Tallon L."/>
            <person name="Sadzewicz L."/>
            <person name="Vavikolanu K."/>
            <person name="Mehta A."/>
            <person name="Aluvathingal J."/>
            <person name="Nadendla S."/>
            <person name="Nandy P."/>
            <person name="Geyer C."/>
            <person name="Yan Y."/>
            <person name="Sichtig H."/>
        </authorList>
    </citation>
    <scope>NUCLEOTIDE SEQUENCE [LARGE SCALE GENOMIC DNA]</scope>
    <source>
        <strain evidence="7 8">FDAARGOS_664</strain>
    </source>
</reference>
<dbReference type="GO" id="GO:0051287">
    <property type="term" value="F:NAD binding"/>
    <property type="evidence" value="ECO:0007669"/>
    <property type="project" value="InterPro"/>
</dbReference>
<dbReference type="EMBL" id="CP044067">
    <property type="protein sequence ID" value="QET06416.1"/>
    <property type="molecule type" value="Genomic_DNA"/>
</dbReference>
<evidence type="ECO:0000256" key="1">
    <source>
        <dbReference type="ARBA" id="ARBA00005854"/>
    </source>
</evidence>
<gene>
    <name evidence="7" type="ORF">FOB72_31515</name>
</gene>
<dbReference type="Proteomes" id="UP000322822">
    <property type="component" value="Chromosome 2"/>
</dbReference>
<feature type="domain" description="D-isomer specific 2-hydroxyacid dehydrogenase NAD-binding" evidence="6">
    <location>
        <begin position="104"/>
        <end position="282"/>
    </location>
</feature>
<evidence type="ECO:0000256" key="4">
    <source>
        <dbReference type="RuleBase" id="RU003719"/>
    </source>
</evidence>
<dbReference type="SUPFAM" id="SSF51735">
    <property type="entry name" value="NAD(P)-binding Rossmann-fold domains"/>
    <property type="match status" value="1"/>
</dbReference>
<dbReference type="PROSITE" id="PS00671">
    <property type="entry name" value="D_2_HYDROXYACID_DH_3"/>
    <property type="match status" value="1"/>
</dbReference>
<dbReference type="AlphaFoldDB" id="A0A5P2HEF1"/>
<dbReference type="PANTHER" id="PTHR42789:SF1">
    <property type="entry name" value="D-ISOMER SPECIFIC 2-HYDROXYACID DEHYDROGENASE FAMILY PROTEIN (AFU_ORTHOLOGUE AFUA_6G10090)"/>
    <property type="match status" value="1"/>
</dbReference>
<dbReference type="FunFam" id="3.40.50.720:FF:000203">
    <property type="entry name" value="D-3-phosphoglycerate dehydrogenase (SerA)"/>
    <property type="match status" value="1"/>
</dbReference>
<dbReference type="RefSeq" id="WP_150377134.1">
    <property type="nucleotide sequence ID" value="NZ_CP044067.1"/>
</dbReference>
<dbReference type="Pfam" id="PF00389">
    <property type="entry name" value="2-Hacid_dh"/>
    <property type="match status" value="1"/>
</dbReference>
<dbReference type="PANTHER" id="PTHR42789">
    <property type="entry name" value="D-ISOMER SPECIFIC 2-HYDROXYACID DEHYDROGENASE FAMILY PROTEIN (AFU_ORTHOLOGUE AFUA_6G10090)"/>
    <property type="match status" value="1"/>
</dbReference>
<dbReference type="InterPro" id="IPR006139">
    <property type="entry name" value="D-isomer_2_OHA_DH_cat_dom"/>
</dbReference>
<evidence type="ECO:0000259" key="5">
    <source>
        <dbReference type="Pfam" id="PF00389"/>
    </source>
</evidence>
<dbReference type="OrthoDB" id="9805416at2"/>
<protein>
    <submittedName>
        <fullName evidence="7">Hydroxyacid dehydrogenase</fullName>
    </submittedName>
</protein>